<evidence type="ECO:0000259" key="2">
    <source>
        <dbReference type="Pfam" id="PF14436"/>
    </source>
</evidence>
<accession>A0A4U1BPL3</accession>
<keyword evidence="1" id="KW-0732">Signal</keyword>
<dbReference type="EMBL" id="SWCJ01000005">
    <property type="protein sequence ID" value="TKB55499.1"/>
    <property type="molecule type" value="Genomic_DNA"/>
</dbReference>
<feature type="chain" id="PRO_5020526707" description="Bacterial EndoU nuclease domain-containing protein" evidence="1">
    <location>
        <begin position="24"/>
        <end position="170"/>
    </location>
</feature>
<reference evidence="3 4" key="1">
    <citation type="submission" date="2019-04" db="EMBL/GenBank/DDBJ databases">
        <authorList>
            <person name="Hwang J.C."/>
        </authorList>
    </citation>
    <scope>NUCLEOTIDE SEQUENCE [LARGE SCALE GENOMIC DNA]</scope>
    <source>
        <strain evidence="3 4">IMCC35002</strain>
    </source>
</reference>
<dbReference type="RefSeq" id="WP_136863256.1">
    <property type="nucleotide sequence ID" value="NZ_SWCJ01000005.1"/>
</dbReference>
<protein>
    <recommendedName>
        <fullName evidence="2">Bacterial EndoU nuclease domain-containing protein</fullName>
    </recommendedName>
</protein>
<name>A0A4U1BPL3_9GAMM</name>
<gene>
    <name evidence="3" type="ORF">FCL42_09960</name>
</gene>
<evidence type="ECO:0000313" key="3">
    <source>
        <dbReference type="EMBL" id="TKB55499.1"/>
    </source>
</evidence>
<dbReference type="Proteomes" id="UP000305675">
    <property type="component" value="Unassembled WGS sequence"/>
</dbReference>
<evidence type="ECO:0000256" key="1">
    <source>
        <dbReference type="SAM" id="SignalP"/>
    </source>
</evidence>
<proteinExistence type="predicted"/>
<feature type="signal peptide" evidence="1">
    <location>
        <begin position="1"/>
        <end position="23"/>
    </location>
</feature>
<evidence type="ECO:0000313" key="4">
    <source>
        <dbReference type="Proteomes" id="UP000305675"/>
    </source>
</evidence>
<sequence>MRMTNLFFSLIVSTLIWSSVTQAKTCHQNHTAWSNTKPAVNVGHVITGEINKNGKAVGFHSRSGGHDPAGANMIKVLKGPNAKGIYTGQVTLCNGAGWTAKNGFSSFFPDSWTQDQVVQKIIEAHAAAGSPKTGKFSGKVDGITIEGYMCNEGQANCPKGNINTAYPLFL</sequence>
<dbReference type="InterPro" id="IPR029501">
    <property type="entry name" value="EndoU_bac"/>
</dbReference>
<comment type="caution">
    <text evidence="3">The sequence shown here is derived from an EMBL/GenBank/DDBJ whole genome shotgun (WGS) entry which is preliminary data.</text>
</comment>
<dbReference type="AlphaFoldDB" id="A0A4U1BPL3"/>
<dbReference type="GO" id="GO:0004519">
    <property type="term" value="F:endonuclease activity"/>
    <property type="evidence" value="ECO:0007669"/>
    <property type="project" value="InterPro"/>
</dbReference>
<feature type="domain" description="Bacterial EndoU nuclease" evidence="2">
    <location>
        <begin position="42"/>
        <end position="168"/>
    </location>
</feature>
<organism evidence="3 4">
    <name type="scientific">Ferrimonas aestuarii</name>
    <dbReference type="NCBI Taxonomy" id="2569539"/>
    <lineage>
        <taxon>Bacteria</taxon>
        <taxon>Pseudomonadati</taxon>
        <taxon>Pseudomonadota</taxon>
        <taxon>Gammaproteobacteria</taxon>
        <taxon>Alteromonadales</taxon>
        <taxon>Ferrimonadaceae</taxon>
        <taxon>Ferrimonas</taxon>
    </lineage>
</organism>
<keyword evidence="4" id="KW-1185">Reference proteome</keyword>
<dbReference type="OrthoDB" id="8478289at2"/>
<dbReference type="Pfam" id="PF14436">
    <property type="entry name" value="EndoU_bacteria"/>
    <property type="match status" value="1"/>
</dbReference>